<evidence type="ECO:0000256" key="9">
    <source>
        <dbReference type="SAM" id="MobiDB-lite"/>
    </source>
</evidence>
<dbReference type="Gene3D" id="2.60.120.260">
    <property type="entry name" value="Galactose-binding domain-like"/>
    <property type="match status" value="1"/>
</dbReference>
<dbReference type="InterPro" id="IPR008979">
    <property type="entry name" value="Galactose-bd-like_sf"/>
</dbReference>
<dbReference type="PANTHER" id="PTHR42884:SF23">
    <property type="entry name" value="FURIN-LIKE PROTEASE 2"/>
    <property type="match status" value="1"/>
</dbReference>
<reference evidence="11" key="1">
    <citation type="journal article" date="2023" name="Science">
        <title>Genome structures resolve the early diversification of teleost fishes.</title>
        <authorList>
            <person name="Parey E."/>
            <person name="Louis A."/>
            <person name="Montfort J."/>
            <person name="Bouchez O."/>
            <person name="Roques C."/>
            <person name="Iampietro C."/>
            <person name="Lluch J."/>
            <person name="Castinel A."/>
            <person name="Donnadieu C."/>
            <person name="Desvignes T."/>
            <person name="Floi Bucao C."/>
            <person name="Jouanno E."/>
            <person name="Wen M."/>
            <person name="Mejri S."/>
            <person name="Dirks R."/>
            <person name="Jansen H."/>
            <person name="Henkel C."/>
            <person name="Chen W.J."/>
            <person name="Zahm M."/>
            <person name="Cabau C."/>
            <person name="Klopp C."/>
            <person name="Thompson A.W."/>
            <person name="Robinson-Rechavi M."/>
            <person name="Braasch I."/>
            <person name="Lecointre G."/>
            <person name="Bobe J."/>
            <person name="Postlethwait J.H."/>
            <person name="Berthelot C."/>
            <person name="Roest Crollius H."/>
            <person name="Guiguen Y."/>
        </authorList>
    </citation>
    <scope>NUCLEOTIDE SEQUENCE</scope>
    <source>
        <strain evidence="11">NC1722</strain>
    </source>
</reference>
<proteinExistence type="predicted"/>
<keyword evidence="12" id="KW-1185">Reference proteome</keyword>
<accession>A0AAD7SZZ2</accession>
<dbReference type="GO" id="GO:0004252">
    <property type="term" value="F:serine-type endopeptidase activity"/>
    <property type="evidence" value="ECO:0007669"/>
    <property type="project" value="InterPro"/>
</dbReference>
<feature type="region of interest" description="Disordered" evidence="9">
    <location>
        <begin position="409"/>
        <end position="439"/>
    </location>
</feature>
<dbReference type="PANTHER" id="PTHR42884">
    <property type="entry name" value="PROPROTEIN CONVERTASE SUBTILISIN/KEXIN-RELATED"/>
    <property type="match status" value="1"/>
</dbReference>
<keyword evidence="6" id="KW-0865">Zymogen</keyword>
<dbReference type="SUPFAM" id="SSF52743">
    <property type="entry name" value="Subtilisin-like"/>
    <property type="match status" value="1"/>
</dbReference>
<evidence type="ECO:0000256" key="3">
    <source>
        <dbReference type="ARBA" id="ARBA00022729"/>
    </source>
</evidence>
<dbReference type="EMBL" id="JAINUG010000022">
    <property type="protein sequence ID" value="KAJ8411513.1"/>
    <property type="molecule type" value="Genomic_DNA"/>
</dbReference>
<keyword evidence="5" id="KW-0720">Serine protease</keyword>
<evidence type="ECO:0000313" key="11">
    <source>
        <dbReference type="EMBL" id="KAJ8411513.1"/>
    </source>
</evidence>
<dbReference type="Proteomes" id="UP001221898">
    <property type="component" value="Unassembled WGS sequence"/>
</dbReference>
<gene>
    <name evidence="11" type="ORF">AAFF_G00163210</name>
</gene>
<evidence type="ECO:0000256" key="7">
    <source>
        <dbReference type="ARBA" id="ARBA00023157"/>
    </source>
</evidence>
<evidence type="ECO:0000256" key="4">
    <source>
        <dbReference type="ARBA" id="ARBA00022801"/>
    </source>
</evidence>
<keyword evidence="2" id="KW-0165">Cleavage on pair of basic residues</keyword>
<protein>
    <recommendedName>
        <fullName evidence="10">P/Homo B domain-containing protein</fullName>
    </recommendedName>
</protein>
<dbReference type="Gene3D" id="3.40.50.200">
    <property type="entry name" value="Peptidase S8/S53 domain"/>
    <property type="match status" value="1"/>
</dbReference>
<dbReference type="PROSITE" id="PS51829">
    <property type="entry name" value="P_HOMO_B"/>
    <property type="match status" value="1"/>
</dbReference>
<evidence type="ECO:0000256" key="6">
    <source>
        <dbReference type="ARBA" id="ARBA00023145"/>
    </source>
</evidence>
<dbReference type="SUPFAM" id="SSF49785">
    <property type="entry name" value="Galactose-binding domain-like"/>
    <property type="match status" value="1"/>
</dbReference>
<evidence type="ECO:0000256" key="2">
    <source>
        <dbReference type="ARBA" id="ARBA00022685"/>
    </source>
</evidence>
<dbReference type="InterPro" id="IPR036852">
    <property type="entry name" value="Peptidase_S8/S53_dom_sf"/>
</dbReference>
<dbReference type="GO" id="GO:0016485">
    <property type="term" value="P:protein processing"/>
    <property type="evidence" value="ECO:0007669"/>
    <property type="project" value="TreeGrafter"/>
</dbReference>
<evidence type="ECO:0000259" key="10">
    <source>
        <dbReference type="PROSITE" id="PS51829"/>
    </source>
</evidence>
<dbReference type="GO" id="GO:0005802">
    <property type="term" value="C:trans-Golgi network"/>
    <property type="evidence" value="ECO:0007669"/>
    <property type="project" value="TreeGrafter"/>
</dbReference>
<evidence type="ECO:0000256" key="5">
    <source>
        <dbReference type="ARBA" id="ARBA00022825"/>
    </source>
</evidence>
<feature type="domain" description="P/Homo B" evidence="10">
    <location>
        <begin position="71"/>
        <end position="216"/>
    </location>
</feature>
<dbReference type="FunFam" id="2.60.120.260:FF:000006">
    <property type="entry name" value="Proprotein convertase subtilisin/kexin type 5"/>
    <property type="match status" value="1"/>
</dbReference>
<name>A0AAD7SZZ2_9TELE</name>
<comment type="caution">
    <text evidence="11">The sequence shown here is derived from an EMBL/GenBank/DDBJ whole genome shotgun (WGS) entry which is preliminary data.</text>
</comment>
<evidence type="ECO:0000256" key="8">
    <source>
        <dbReference type="ARBA" id="ARBA00023180"/>
    </source>
</evidence>
<sequence>MHRINTSFMEKSPDLTWRDVQHLIAKTAKIPNPVEPGWAINGAGYHIHHRYGFGLLDAGLMVQQAMLFQTMPPHRKCSQEMTFDPVRILPPGGVVSVHIQSDGCRGTDDALNSLEHVQVTVSITSVCRGDLSVDLISPSSTCSQLLGPRGNDASAAGLRNWTLMTVQAWGEEPTGTWRLKVTDNKGTVAKCGRGEAEEAAGAVLSATFTLYGALDPQRPGSSGPLETFVSMGKRHQIPLSRRGEWGEVSTQRLIQMEFEMESRWKVTADDIPAPLQTKNTKLKFRPAQSFSPQDMDDTNGEAFRAHLEQLWNTLRSKVESNWALYKSMAKTQSPQLRLTDGALQRFLRGEPKVGVAAIERLLISGVGVASESPPNPLAQLLRSVASDVREMRHLKDILGSRGAWQARWGAGGTGREKRGVTHFHPPLPVSATPRERTAP</sequence>
<dbReference type="InterPro" id="IPR002884">
    <property type="entry name" value="P_dom"/>
</dbReference>
<keyword evidence="8" id="KW-0325">Glycoprotein</keyword>
<dbReference type="Pfam" id="PF01483">
    <property type="entry name" value="P_proprotein"/>
    <property type="match status" value="1"/>
</dbReference>
<keyword evidence="1" id="KW-0645">Protease</keyword>
<dbReference type="GO" id="GO:0000139">
    <property type="term" value="C:Golgi membrane"/>
    <property type="evidence" value="ECO:0007669"/>
    <property type="project" value="TreeGrafter"/>
</dbReference>
<keyword evidence="7" id="KW-1015">Disulfide bond</keyword>
<dbReference type="AlphaFoldDB" id="A0AAD7SZZ2"/>
<evidence type="ECO:0000313" key="12">
    <source>
        <dbReference type="Proteomes" id="UP001221898"/>
    </source>
</evidence>
<evidence type="ECO:0000256" key="1">
    <source>
        <dbReference type="ARBA" id="ARBA00022670"/>
    </source>
</evidence>
<organism evidence="11 12">
    <name type="scientific">Aldrovandia affinis</name>
    <dbReference type="NCBI Taxonomy" id="143900"/>
    <lineage>
        <taxon>Eukaryota</taxon>
        <taxon>Metazoa</taxon>
        <taxon>Chordata</taxon>
        <taxon>Craniata</taxon>
        <taxon>Vertebrata</taxon>
        <taxon>Euteleostomi</taxon>
        <taxon>Actinopterygii</taxon>
        <taxon>Neopterygii</taxon>
        <taxon>Teleostei</taxon>
        <taxon>Notacanthiformes</taxon>
        <taxon>Halosauridae</taxon>
        <taxon>Aldrovandia</taxon>
    </lineage>
</organism>
<keyword evidence="4" id="KW-0378">Hydrolase</keyword>
<keyword evidence="3" id="KW-0732">Signal</keyword>